<accession>A0A8S5QN96</accession>
<evidence type="ECO:0000313" key="1">
    <source>
        <dbReference type="EMBL" id="DAE20544.1"/>
    </source>
</evidence>
<protein>
    <submittedName>
        <fullName evidence="1">Uncharacterized protein</fullName>
    </submittedName>
</protein>
<reference evidence="1" key="1">
    <citation type="journal article" date="2021" name="Proc. Natl. Acad. Sci. U.S.A.">
        <title>A Catalog of Tens of Thousands of Viruses from Human Metagenomes Reveals Hidden Associations with Chronic Diseases.</title>
        <authorList>
            <person name="Tisza M.J."/>
            <person name="Buck C.B."/>
        </authorList>
    </citation>
    <scope>NUCLEOTIDE SEQUENCE</scope>
    <source>
        <strain evidence="1">CtSH72</strain>
    </source>
</reference>
<organism evidence="1">
    <name type="scientific">Caudovirales sp. ctSH72</name>
    <dbReference type="NCBI Taxonomy" id="2826773"/>
    <lineage>
        <taxon>Viruses</taxon>
        <taxon>Duplodnaviria</taxon>
        <taxon>Heunggongvirae</taxon>
        <taxon>Uroviricota</taxon>
        <taxon>Caudoviricetes</taxon>
    </lineage>
</organism>
<proteinExistence type="predicted"/>
<name>A0A8S5QN96_9CAUD</name>
<sequence>MKLEIVIWSDNDEIECVANILHDHGYRTAGIRKEELGSYENHCNWLWCKENMIDSVCVDINDAIGQIVTTKQVEEEPMFRYVAVFVVGDDDDTEDTTEDTEEQGEDKMENATLNIGMITRNYMPINISTAKKIIGLTTDCTITECTGYYKGHKEPSLKVEIYGVSAEKAVELAHEFARDFNQECVACTIKWKTVFVDSMATLEERQQMTKELEEQ</sequence>
<dbReference type="EMBL" id="BK015697">
    <property type="protein sequence ID" value="DAE20544.1"/>
    <property type="molecule type" value="Genomic_DNA"/>
</dbReference>